<dbReference type="KEGG" id="cten:18250861"/>
<keyword evidence="8" id="KW-1185">Reference proteome</keyword>
<dbReference type="AlphaFoldDB" id="G3B956"/>
<feature type="compositionally biased region" description="Basic and acidic residues" evidence="5">
    <location>
        <begin position="15"/>
        <end position="29"/>
    </location>
</feature>
<dbReference type="Pfam" id="PF00076">
    <property type="entry name" value="RRM_1"/>
    <property type="match status" value="1"/>
</dbReference>
<dbReference type="OrthoDB" id="21467at2759"/>
<dbReference type="eggNOG" id="KOG4208">
    <property type="taxonomic scope" value="Eukaryota"/>
</dbReference>
<dbReference type="GO" id="GO:0003723">
    <property type="term" value="F:RNA binding"/>
    <property type="evidence" value="ECO:0007669"/>
    <property type="project" value="UniProtKB-UniRule"/>
</dbReference>
<organism evidence="8">
    <name type="scientific">Candida tenuis (strain ATCC 10573 / BCRC 21748 / CBS 615 / JCM 9827 / NBRC 10315 / NRRL Y-1498 / VKM Y-70)</name>
    <name type="common">Yeast</name>
    <name type="synonym">Yamadazyma tenuis</name>
    <dbReference type="NCBI Taxonomy" id="590646"/>
    <lineage>
        <taxon>Eukaryota</taxon>
        <taxon>Fungi</taxon>
        <taxon>Dikarya</taxon>
        <taxon>Ascomycota</taxon>
        <taxon>Saccharomycotina</taxon>
        <taxon>Pichiomycetes</taxon>
        <taxon>Debaryomycetaceae</taxon>
        <taxon>Yamadazyma</taxon>
    </lineage>
</organism>
<dbReference type="GeneID" id="18250861"/>
<dbReference type="SMART" id="SM00360">
    <property type="entry name" value="RRM"/>
    <property type="match status" value="1"/>
</dbReference>
<keyword evidence="2 4" id="KW-0694">RNA-binding</keyword>
<evidence type="ECO:0000313" key="7">
    <source>
        <dbReference type="EMBL" id="EGV62469.1"/>
    </source>
</evidence>
<dbReference type="EMBL" id="GL996527">
    <property type="protein sequence ID" value="EGV62469.1"/>
    <property type="molecule type" value="Genomic_DNA"/>
</dbReference>
<protein>
    <submittedName>
        <fullName evidence="7">RNA-binding domain-containing protein</fullName>
    </submittedName>
</protein>
<dbReference type="Proteomes" id="UP000000707">
    <property type="component" value="Unassembled WGS sequence"/>
</dbReference>
<dbReference type="HOGENOM" id="CLU_025741_0_1_1"/>
<dbReference type="CDD" id="cd12307">
    <property type="entry name" value="RRM_NIFK_like"/>
    <property type="match status" value="1"/>
</dbReference>
<dbReference type="GO" id="GO:0005730">
    <property type="term" value="C:nucleolus"/>
    <property type="evidence" value="ECO:0007669"/>
    <property type="project" value="UniProtKB-SubCell"/>
</dbReference>
<gene>
    <name evidence="7" type="ORF">CANTEDRAFT_99467</name>
</gene>
<evidence type="ECO:0000256" key="3">
    <source>
        <dbReference type="ARBA" id="ARBA00023242"/>
    </source>
</evidence>
<sequence length="232" mass="26523">MAQKAGSKYQVKPVKRTEIEELSANKDEIEVASSSSSESDINAESDVELSEDSESDSEDEQDQIKGLEDNRKHVIIKPARIIDTSKSKGKKGVIYLGRIPDGFYEAEMEKYFKQFGEITRVKLSRNKKTGKSKHYGFIEFTSVQVAKVASEAMNNYLLYGHLIKCYVVDNPSDLMFSQSKFKIIPWRSVSKHRNDKPKSQQHWDKLSKKFESNQQKRKSGLQQKGIDLGYLD</sequence>
<dbReference type="InterPro" id="IPR035979">
    <property type="entry name" value="RBD_domain_sf"/>
</dbReference>
<evidence type="ECO:0000256" key="2">
    <source>
        <dbReference type="ARBA" id="ARBA00022884"/>
    </source>
</evidence>
<dbReference type="PROSITE" id="PS50102">
    <property type="entry name" value="RRM"/>
    <property type="match status" value="1"/>
</dbReference>
<evidence type="ECO:0000259" key="6">
    <source>
        <dbReference type="PROSITE" id="PS50102"/>
    </source>
</evidence>
<dbReference type="STRING" id="590646.G3B956"/>
<feature type="region of interest" description="Disordered" evidence="5">
    <location>
        <begin position="1"/>
        <end position="69"/>
    </location>
</feature>
<feature type="domain" description="RRM" evidence="6">
    <location>
        <begin position="92"/>
        <end position="170"/>
    </location>
</feature>
<proteinExistence type="predicted"/>
<keyword evidence="3" id="KW-0539">Nucleus</keyword>
<reference evidence="7 8" key="1">
    <citation type="journal article" date="2011" name="Proc. Natl. Acad. Sci. U.S.A.">
        <title>Comparative genomics of xylose-fermenting fungi for enhanced biofuel production.</title>
        <authorList>
            <person name="Wohlbach D.J."/>
            <person name="Kuo A."/>
            <person name="Sato T.K."/>
            <person name="Potts K.M."/>
            <person name="Salamov A.A."/>
            <person name="LaButti K.M."/>
            <person name="Sun H."/>
            <person name="Clum A."/>
            <person name="Pangilinan J.L."/>
            <person name="Lindquist E.A."/>
            <person name="Lucas S."/>
            <person name="Lapidus A."/>
            <person name="Jin M."/>
            <person name="Gunawan C."/>
            <person name="Balan V."/>
            <person name="Dale B.E."/>
            <person name="Jeffries T.W."/>
            <person name="Zinkel R."/>
            <person name="Barry K.W."/>
            <person name="Grigoriev I.V."/>
            <person name="Gasch A.P."/>
        </authorList>
    </citation>
    <scope>NUCLEOTIDE SEQUENCE [LARGE SCALE GENOMIC DNA]</scope>
    <source>
        <strain evidence="8">ATCC 10573 / BCRC 21748 / CBS 615 / JCM 9827 / NBRC 10315 / NRRL Y-1498 / VKM Y-70</strain>
    </source>
</reference>
<dbReference type="Gene3D" id="3.30.70.330">
    <property type="match status" value="1"/>
</dbReference>
<dbReference type="PANTHER" id="PTHR46754">
    <property type="entry name" value="MKI67 FHA DOMAIN-INTERACTING NUCLEOLAR PHOSPHOPROTEIN"/>
    <property type="match status" value="1"/>
</dbReference>
<feature type="region of interest" description="Disordered" evidence="5">
    <location>
        <begin position="192"/>
        <end position="232"/>
    </location>
</feature>
<feature type="compositionally biased region" description="Acidic residues" evidence="5">
    <location>
        <begin position="41"/>
        <end position="61"/>
    </location>
</feature>
<feature type="compositionally biased region" description="Low complexity" evidence="5">
    <location>
        <begin position="31"/>
        <end position="40"/>
    </location>
</feature>
<evidence type="ECO:0000313" key="8">
    <source>
        <dbReference type="Proteomes" id="UP000000707"/>
    </source>
</evidence>
<evidence type="ECO:0000256" key="4">
    <source>
        <dbReference type="PROSITE-ProRule" id="PRU00176"/>
    </source>
</evidence>
<name>G3B956_CANTC</name>
<dbReference type="InterPro" id="IPR000504">
    <property type="entry name" value="RRM_dom"/>
</dbReference>
<dbReference type="InterPro" id="IPR012677">
    <property type="entry name" value="Nucleotide-bd_a/b_plait_sf"/>
</dbReference>
<evidence type="ECO:0000256" key="1">
    <source>
        <dbReference type="ARBA" id="ARBA00004604"/>
    </source>
</evidence>
<dbReference type="SUPFAM" id="SSF54928">
    <property type="entry name" value="RNA-binding domain, RBD"/>
    <property type="match status" value="1"/>
</dbReference>
<evidence type="ECO:0000256" key="5">
    <source>
        <dbReference type="SAM" id="MobiDB-lite"/>
    </source>
</evidence>
<feature type="compositionally biased region" description="Basic and acidic residues" evidence="5">
    <location>
        <begin position="196"/>
        <end position="211"/>
    </location>
</feature>
<comment type="subcellular location">
    <subcellularLocation>
        <location evidence="1">Nucleus</location>
        <location evidence="1">Nucleolus</location>
    </subcellularLocation>
</comment>
<accession>G3B956</accession>